<keyword evidence="4" id="KW-0472">Membrane</keyword>
<comment type="similarity">
    <text evidence="1">Belongs to the bacterial solute-binding protein 1 family.</text>
</comment>
<gene>
    <name evidence="5" type="ORF">GCM10020369_80160</name>
</gene>
<sequence>MGTEPPDESGRPPDPGRPAGFVSRRTVVVVITIAALLVTTGLVVLAQRGDRSWEPGQLVILSGRDDSAGAQRKELIEEWNALHPSNQARIEEVRSIADAERSEMLARAAGDGDDVDILNLDVAYLPEFAEADLLRPLSEDEVDRDAFLPGPLSTCEYGGTLWALPFNTDAALLYRHLAFAPDAPSSWADMEAKITQHLEPNREKAAGPKAGFVTQLSNYEALTVNALEAVWAAGGEIVDDDGEVRVDSRAAAEGLRNLVDGLVNEHIDGESPSYTEDASTAAFRGERALFLRNWPLAYRSLIGSAGDRPAPFDIRVSRLPWPSVLGGQNLAIAERSEHPRAARALIDFLTNARSQEILFERGGFAATRKAVYADSKVPYADVLLDAVQRAQLRPRSPHYALFSEVLREAVHTMLVTHDREQPPELAHDLRAALRGQRT</sequence>
<dbReference type="Gene3D" id="3.40.190.10">
    <property type="entry name" value="Periplasmic binding protein-like II"/>
    <property type="match status" value="2"/>
</dbReference>
<keyword evidence="4" id="KW-1133">Transmembrane helix</keyword>
<evidence type="ECO:0000256" key="3">
    <source>
        <dbReference type="ARBA" id="ARBA00022729"/>
    </source>
</evidence>
<keyword evidence="3" id="KW-0732">Signal</keyword>
<dbReference type="Pfam" id="PF13416">
    <property type="entry name" value="SBP_bac_8"/>
    <property type="match status" value="1"/>
</dbReference>
<keyword evidence="2" id="KW-0813">Transport</keyword>
<evidence type="ECO:0000256" key="2">
    <source>
        <dbReference type="ARBA" id="ARBA00022448"/>
    </source>
</evidence>
<comment type="caution">
    <text evidence="5">The sequence shown here is derived from an EMBL/GenBank/DDBJ whole genome shotgun (WGS) entry which is preliminary data.</text>
</comment>
<feature type="transmembrane region" description="Helical" evidence="4">
    <location>
        <begin position="27"/>
        <end position="46"/>
    </location>
</feature>
<accession>A0ABP6TD12</accession>
<name>A0ABP6TD12_9ACTN</name>
<evidence type="ECO:0000313" key="5">
    <source>
        <dbReference type="EMBL" id="GAA3398015.1"/>
    </source>
</evidence>
<keyword evidence="6" id="KW-1185">Reference proteome</keyword>
<dbReference type="PANTHER" id="PTHR30061:SF50">
    <property type="entry name" value="MALTOSE_MALTODEXTRIN-BINDING PERIPLASMIC PROTEIN"/>
    <property type="match status" value="1"/>
</dbReference>
<dbReference type="SUPFAM" id="SSF53850">
    <property type="entry name" value="Periplasmic binding protein-like II"/>
    <property type="match status" value="1"/>
</dbReference>
<dbReference type="InterPro" id="IPR006059">
    <property type="entry name" value="SBP"/>
</dbReference>
<keyword evidence="4" id="KW-0812">Transmembrane</keyword>
<organism evidence="5 6">
    <name type="scientific">Cryptosporangium minutisporangium</name>
    <dbReference type="NCBI Taxonomy" id="113569"/>
    <lineage>
        <taxon>Bacteria</taxon>
        <taxon>Bacillati</taxon>
        <taxon>Actinomycetota</taxon>
        <taxon>Actinomycetes</taxon>
        <taxon>Cryptosporangiales</taxon>
        <taxon>Cryptosporangiaceae</taxon>
        <taxon>Cryptosporangium</taxon>
    </lineage>
</organism>
<dbReference type="PANTHER" id="PTHR30061">
    <property type="entry name" value="MALTOSE-BINDING PERIPLASMIC PROTEIN"/>
    <property type="match status" value="1"/>
</dbReference>
<reference evidence="6" key="1">
    <citation type="journal article" date="2019" name="Int. J. Syst. Evol. Microbiol.">
        <title>The Global Catalogue of Microorganisms (GCM) 10K type strain sequencing project: providing services to taxonomists for standard genome sequencing and annotation.</title>
        <authorList>
            <consortium name="The Broad Institute Genomics Platform"/>
            <consortium name="The Broad Institute Genome Sequencing Center for Infectious Disease"/>
            <person name="Wu L."/>
            <person name="Ma J."/>
        </authorList>
    </citation>
    <scope>NUCLEOTIDE SEQUENCE [LARGE SCALE GENOMIC DNA]</scope>
    <source>
        <strain evidence="6">JCM 9458</strain>
    </source>
</reference>
<proteinExistence type="inferred from homology"/>
<dbReference type="EMBL" id="BAAAYN010000075">
    <property type="protein sequence ID" value="GAA3398015.1"/>
    <property type="molecule type" value="Genomic_DNA"/>
</dbReference>
<evidence type="ECO:0000256" key="4">
    <source>
        <dbReference type="SAM" id="Phobius"/>
    </source>
</evidence>
<evidence type="ECO:0000256" key="1">
    <source>
        <dbReference type="ARBA" id="ARBA00008520"/>
    </source>
</evidence>
<protein>
    <submittedName>
        <fullName evidence="5">ABC transporter substrate-binding protein</fullName>
    </submittedName>
</protein>
<dbReference type="RefSeq" id="WP_345733567.1">
    <property type="nucleotide sequence ID" value="NZ_BAAAYN010000075.1"/>
</dbReference>
<dbReference type="Proteomes" id="UP001501676">
    <property type="component" value="Unassembled WGS sequence"/>
</dbReference>
<evidence type="ECO:0000313" key="6">
    <source>
        <dbReference type="Proteomes" id="UP001501676"/>
    </source>
</evidence>